<gene>
    <name evidence="1" type="ORF">QAD02_002224</name>
</gene>
<accession>A0ACC2NN46</accession>
<name>A0ACC2NN46_9HYME</name>
<protein>
    <submittedName>
        <fullName evidence="1">Uncharacterized protein</fullName>
    </submittedName>
</protein>
<keyword evidence="2" id="KW-1185">Reference proteome</keyword>
<evidence type="ECO:0000313" key="2">
    <source>
        <dbReference type="Proteomes" id="UP001239111"/>
    </source>
</evidence>
<proteinExistence type="predicted"/>
<reference evidence="1" key="1">
    <citation type="submission" date="2023-04" db="EMBL/GenBank/DDBJ databases">
        <title>A chromosome-level genome assembly of the parasitoid wasp Eretmocerus hayati.</title>
        <authorList>
            <person name="Zhong Y."/>
            <person name="Liu S."/>
            <person name="Liu Y."/>
        </authorList>
    </citation>
    <scope>NUCLEOTIDE SEQUENCE</scope>
    <source>
        <strain evidence="1">ZJU_SS_LIU_2023</strain>
    </source>
</reference>
<organism evidence="1 2">
    <name type="scientific">Eretmocerus hayati</name>
    <dbReference type="NCBI Taxonomy" id="131215"/>
    <lineage>
        <taxon>Eukaryota</taxon>
        <taxon>Metazoa</taxon>
        <taxon>Ecdysozoa</taxon>
        <taxon>Arthropoda</taxon>
        <taxon>Hexapoda</taxon>
        <taxon>Insecta</taxon>
        <taxon>Pterygota</taxon>
        <taxon>Neoptera</taxon>
        <taxon>Endopterygota</taxon>
        <taxon>Hymenoptera</taxon>
        <taxon>Apocrita</taxon>
        <taxon>Proctotrupomorpha</taxon>
        <taxon>Chalcidoidea</taxon>
        <taxon>Aphelinidae</taxon>
        <taxon>Aphelininae</taxon>
        <taxon>Eretmocerus</taxon>
    </lineage>
</organism>
<evidence type="ECO:0000313" key="1">
    <source>
        <dbReference type="EMBL" id="KAJ8670965.1"/>
    </source>
</evidence>
<sequence length="158" mass="17996">MRFSHLCIKKIVHRRQQEIKTTKYPWHGQLITDAELNPGKTVLHHCTACVQLQWCGTGQVSFKDTQRWHSHRLWSGDKESSIASCSCGRMPEKSTTSRKDDEAETTMDQDNKESVGSTTNSRLRSGGKGLKRYSWSRGRMPGSPTPRNLQMSQVNGKY</sequence>
<comment type="caution">
    <text evidence="1">The sequence shown here is derived from an EMBL/GenBank/DDBJ whole genome shotgun (WGS) entry which is preliminary data.</text>
</comment>
<dbReference type="EMBL" id="CM056743">
    <property type="protein sequence ID" value="KAJ8670965.1"/>
    <property type="molecule type" value="Genomic_DNA"/>
</dbReference>
<dbReference type="Proteomes" id="UP001239111">
    <property type="component" value="Chromosome 3"/>
</dbReference>